<feature type="compositionally biased region" description="Polar residues" evidence="1">
    <location>
        <begin position="444"/>
        <end position="456"/>
    </location>
</feature>
<feature type="compositionally biased region" description="Basic and acidic residues" evidence="1">
    <location>
        <begin position="149"/>
        <end position="163"/>
    </location>
</feature>
<dbReference type="EMBL" id="JAQHRD010000005">
    <property type="protein sequence ID" value="KAJ6440786.1"/>
    <property type="molecule type" value="Genomic_DNA"/>
</dbReference>
<dbReference type="AlphaFoldDB" id="A0AB34FQZ1"/>
<comment type="caution">
    <text evidence="2">The sequence shown here is derived from an EMBL/GenBank/DDBJ whole genome shotgun (WGS) entry which is preliminary data.</text>
</comment>
<dbReference type="Proteomes" id="UP001163105">
    <property type="component" value="Unassembled WGS sequence"/>
</dbReference>
<gene>
    <name evidence="2" type="ORF">O9K51_06577</name>
</gene>
<feature type="region of interest" description="Disordered" evidence="1">
    <location>
        <begin position="1"/>
        <end position="108"/>
    </location>
</feature>
<feature type="region of interest" description="Disordered" evidence="1">
    <location>
        <begin position="121"/>
        <end position="186"/>
    </location>
</feature>
<keyword evidence="3" id="KW-1185">Reference proteome</keyword>
<reference evidence="2" key="1">
    <citation type="submission" date="2023-01" db="EMBL/GenBank/DDBJ databases">
        <title>The growth and conidiation of Purpureocillium lavendulum are regulated by nitrogen source and histone H3K14 acetylation.</title>
        <authorList>
            <person name="Tang P."/>
            <person name="Han J."/>
            <person name="Zhang C."/>
            <person name="Tang P."/>
            <person name="Qi F."/>
            <person name="Zhang K."/>
            <person name="Liang L."/>
        </authorList>
    </citation>
    <scope>NUCLEOTIDE SEQUENCE</scope>
    <source>
        <strain evidence="2">YMF1.00683</strain>
    </source>
</reference>
<sequence>MTGGKLSALQAATYQAHRKWRMDVRPVSIEDEHDEHNSSSSSSSSMHTPEKRRGGSHVLRTGPAHTSSRHTTSSAHATGAAAAGSSGGSSSNANSVAGPGGNLPALPPRAAMVNSNVATTDDAHDVSNNAGGPSSGGSGSATSGGAALSDRRDKDRDKDKDGSGRPSSSTGHYAGRGGADKHARELRERDERIKELESEMAHMEREFQRGLDRLSQNESETTTFWQNKHSTLNQQFLRTDTELRLLRAEVDVREAEREELRQGWEVLRRELRERDDEVRGLRGQVRGLKEFVSTSTRTGSQTSDEVFGDGMARLGNGLQNWVIMHFRKAKLDLTRVDEATLAELSELVPMYEDLVLTSKVHLLQSLVSRILVEMVFDAYFVGLSVDQTRHFPASDEAVNHWRSSTLALLRREAPQLLHDETSVFVESVIARVNRLLDAIAPSPASETHASSSTSPIANAGSGSGSGSSSSKAPASAAGAARDSALRVLVNNSVELARLLVVQKAVLRVHMPVVLPHQRVLFEPETMEDVGGEDEDALARREIWCVVFPGVIKHGDENGAQMQFRNVIAKARVLCSPEE</sequence>
<evidence type="ECO:0000256" key="1">
    <source>
        <dbReference type="SAM" id="MobiDB-lite"/>
    </source>
</evidence>
<feature type="region of interest" description="Disordered" evidence="1">
    <location>
        <begin position="444"/>
        <end position="474"/>
    </location>
</feature>
<proteinExistence type="predicted"/>
<name>A0AB34FQZ1_9HYPO</name>
<organism evidence="2 3">
    <name type="scientific">Purpureocillium lavendulum</name>
    <dbReference type="NCBI Taxonomy" id="1247861"/>
    <lineage>
        <taxon>Eukaryota</taxon>
        <taxon>Fungi</taxon>
        <taxon>Dikarya</taxon>
        <taxon>Ascomycota</taxon>
        <taxon>Pezizomycotina</taxon>
        <taxon>Sordariomycetes</taxon>
        <taxon>Hypocreomycetidae</taxon>
        <taxon>Hypocreales</taxon>
        <taxon>Ophiocordycipitaceae</taxon>
        <taxon>Purpureocillium</taxon>
    </lineage>
</organism>
<feature type="compositionally biased region" description="Basic and acidic residues" evidence="1">
    <location>
        <begin position="21"/>
        <end position="37"/>
    </location>
</feature>
<evidence type="ECO:0000313" key="3">
    <source>
        <dbReference type="Proteomes" id="UP001163105"/>
    </source>
</evidence>
<accession>A0AB34FQZ1</accession>
<protein>
    <submittedName>
        <fullName evidence="2">C6 transcription factor</fullName>
    </submittedName>
</protein>
<evidence type="ECO:0000313" key="2">
    <source>
        <dbReference type="EMBL" id="KAJ6440786.1"/>
    </source>
</evidence>
<feature type="compositionally biased region" description="Low complexity" evidence="1">
    <location>
        <begin position="64"/>
        <end position="108"/>
    </location>
</feature>